<organism evidence="2 3">
    <name type="scientific">Acanthoscelides obtectus</name>
    <name type="common">Bean weevil</name>
    <name type="synonym">Bruchus obtectus</name>
    <dbReference type="NCBI Taxonomy" id="200917"/>
    <lineage>
        <taxon>Eukaryota</taxon>
        <taxon>Metazoa</taxon>
        <taxon>Ecdysozoa</taxon>
        <taxon>Arthropoda</taxon>
        <taxon>Hexapoda</taxon>
        <taxon>Insecta</taxon>
        <taxon>Pterygota</taxon>
        <taxon>Neoptera</taxon>
        <taxon>Endopterygota</taxon>
        <taxon>Coleoptera</taxon>
        <taxon>Polyphaga</taxon>
        <taxon>Cucujiformia</taxon>
        <taxon>Chrysomeloidea</taxon>
        <taxon>Chrysomelidae</taxon>
        <taxon>Bruchinae</taxon>
        <taxon>Bruchini</taxon>
        <taxon>Acanthoscelides</taxon>
    </lineage>
</organism>
<protein>
    <submittedName>
        <fullName evidence="2">Uncharacterized protein</fullName>
    </submittedName>
</protein>
<dbReference type="Proteomes" id="UP001152888">
    <property type="component" value="Unassembled WGS sequence"/>
</dbReference>
<reference evidence="2" key="1">
    <citation type="submission" date="2022-03" db="EMBL/GenBank/DDBJ databases">
        <authorList>
            <person name="Sayadi A."/>
        </authorList>
    </citation>
    <scope>NUCLEOTIDE SEQUENCE</scope>
</reference>
<accession>A0A9P0K1M3</accession>
<proteinExistence type="predicted"/>
<gene>
    <name evidence="2" type="ORF">ACAOBT_LOCUS4726</name>
</gene>
<evidence type="ECO:0000256" key="1">
    <source>
        <dbReference type="SAM" id="MobiDB-lite"/>
    </source>
</evidence>
<dbReference type="AlphaFoldDB" id="A0A9P0K1M3"/>
<evidence type="ECO:0000313" key="2">
    <source>
        <dbReference type="EMBL" id="CAH1962530.1"/>
    </source>
</evidence>
<name>A0A9P0K1M3_ACAOB</name>
<feature type="region of interest" description="Disordered" evidence="1">
    <location>
        <begin position="251"/>
        <end position="274"/>
    </location>
</feature>
<comment type="caution">
    <text evidence="2">The sequence shown here is derived from an EMBL/GenBank/DDBJ whole genome shotgun (WGS) entry which is preliminary data.</text>
</comment>
<sequence>MRKHLNKLCESSESSDSSSAKYASTTELSEDEAPNLKTRKSDVQTVHEIEQSEQSFYALGSRPDSQDNVGKELHEEIVIRWDSLLKKGLSKDQREELMTKFKIPSNCKALQPPQINKEVQPCLIKSVLEHDRFMRALQQQLAHGLSAVEAVIKTIMPYKEQLFTNVHHGLSVHRRFNIIPHLNPECKKVVDNLEIDDFLFNTKFAETMKNEQAIKKASTDFKKKTWHANLIGPPGSGIPNSYHLNYRRALPNGREEGGRREERTTEAVQKRPQEVLSPEITARTNVSNHAGRLSLFLQGWKNITRDRVVLDWITGVKIPFLNRPVQFFEPSV</sequence>
<feature type="compositionally biased region" description="Basic and acidic residues" evidence="1">
    <location>
        <begin position="253"/>
        <end position="273"/>
    </location>
</feature>
<dbReference type="OrthoDB" id="6756251at2759"/>
<evidence type="ECO:0000313" key="3">
    <source>
        <dbReference type="Proteomes" id="UP001152888"/>
    </source>
</evidence>
<dbReference type="EMBL" id="CAKOFQ010006702">
    <property type="protein sequence ID" value="CAH1962530.1"/>
    <property type="molecule type" value="Genomic_DNA"/>
</dbReference>
<dbReference type="PANTHER" id="PTHR34239:SF2">
    <property type="entry name" value="TRANSPOSABLE ELEMENT P TRANSPOSASE_THAP9 CONSERVED DOMAIN-CONTAINING PROTEIN"/>
    <property type="match status" value="1"/>
</dbReference>
<feature type="region of interest" description="Disordered" evidence="1">
    <location>
        <begin position="1"/>
        <end position="45"/>
    </location>
</feature>
<dbReference type="PANTHER" id="PTHR34239">
    <property type="entry name" value="APPLE DOMAIN-CONTAINING PROTEIN"/>
    <property type="match status" value="1"/>
</dbReference>
<keyword evidence="3" id="KW-1185">Reference proteome</keyword>